<dbReference type="GO" id="GO:0046872">
    <property type="term" value="F:metal ion binding"/>
    <property type="evidence" value="ECO:0007669"/>
    <property type="project" value="UniProtKB-KW"/>
</dbReference>
<dbReference type="STRING" id="6832.A0A553P3G2"/>
<evidence type="ECO:0000256" key="5">
    <source>
        <dbReference type="ARBA" id="ARBA00023284"/>
    </source>
</evidence>
<evidence type="ECO:0000256" key="2">
    <source>
        <dbReference type="ARBA" id="ARBA00022723"/>
    </source>
</evidence>
<dbReference type="InterPro" id="IPR033658">
    <property type="entry name" value="GRX_PICOT-like"/>
</dbReference>
<dbReference type="InterPro" id="IPR036249">
    <property type="entry name" value="Thioredoxin-like_sf"/>
</dbReference>
<dbReference type="FunFam" id="3.40.30.10:FF:000005">
    <property type="entry name" value="Glutaredoxin 5"/>
    <property type="match status" value="1"/>
</dbReference>
<dbReference type="GO" id="GO:0005759">
    <property type="term" value="C:mitochondrial matrix"/>
    <property type="evidence" value="ECO:0007669"/>
    <property type="project" value="TreeGrafter"/>
</dbReference>
<dbReference type="EMBL" id="VCGU01000008">
    <property type="protein sequence ID" value="TRY72238.1"/>
    <property type="molecule type" value="Genomic_DNA"/>
</dbReference>
<dbReference type="CDD" id="cd03028">
    <property type="entry name" value="GRX_PICOT_like"/>
    <property type="match status" value="1"/>
</dbReference>
<comment type="caution">
    <text evidence="9">The sequence shown here is derived from an EMBL/GenBank/DDBJ whole genome shotgun (WGS) entry which is preliminary data.</text>
</comment>
<sequence length="146" mass="16576">MFVTLSHPALRVGLARTIWARSLATATPINEQIKNLVNEDKVVVFMKGVPEQPRCGFSNAVVQIMRMHDVQFKAHDVLQDEELRQGIKDFSEWPTIPQVYMKGEFIGGCDILLQMHQSGEFIEELEKVGIKSALLDQPKEDDPKDK</sequence>
<keyword evidence="10" id="KW-1185">Reference proteome</keyword>
<dbReference type="PROSITE" id="PS51354">
    <property type="entry name" value="GLUTAREDOXIN_2"/>
    <property type="match status" value="1"/>
</dbReference>
<dbReference type="AlphaFoldDB" id="A0A553P3G2"/>
<evidence type="ECO:0000256" key="6">
    <source>
        <dbReference type="ARBA" id="ARBA00067456"/>
    </source>
</evidence>
<dbReference type="InterPro" id="IPR002109">
    <property type="entry name" value="Glutaredoxin"/>
</dbReference>
<evidence type="ECO:0000256" key="3">
    <source>
        <dbReference type="ARBA" id="ARBA00023004"/>
    </source>
</evidence>
<organism evidence="9 10">
    <name type="scientific">Tigriopus californicus</name>
    <name type="common">Marine copepod</name>
    <dbReference type="NCBI Taxonomy" id="6832"/>
    <lineage>
        <taxon>Eukaryota</taxon>
        <taxon>Metazoa</taxon>
        <taxon>Ecdysozoa</taxon>
        <taxon>Arthropoda</taxon>
        <taxon>Crustacea</taxon>
        <taxon>Multicrustacea</taxon>
        <taxon>Hexanauplia</taxon>
        <taxon>Copepoda</taxon>
        <taxon>Harpacticoida</taxon>
        <taxon>Harpacticidae</taxon>
        <taxon>Tigriopus</taxon>
    </lineage>
</organism>
<keyword evidence="2" id="KW-0479">Metal-binding</keyword>
<proteinExistence type="predicted"/>
<evidence type="ECO:0000256" key="1">
    <source>
        <dbReference type="ARBA" id="ARBA00022714"/>
    </source>
</evidence>
<dbReference type="NCBIfam" id="TIGR00365">
    <property type="entry name" value="Grx4 family monothiol glutaredoxin"/>
    <property type="match status" value="1"/>
</dbReference>
<dbReference type="PANTHER" id="PTHR10293">
    <property type="entry name" value="GLUTAREDOXIN FAMILY MEMBER"/>
    <property type="match status" value="1"/>
</dbReference>
<keyword evidence="1" id="KW-0001">2Fe-2S</keyword>
<evidence type="ECO:0000313" key="9">
    <source>
        <dbReference type="EMBL" id="TRY72238.1"/>
    </source>
</evidence>
<dbReference type="PANTHER" id="PTHR10293:SF16">
    <property type="entry name" value="GLUTAREDOXIN-RELATED PROTEIN 5, MITOCHONDRIAL"/>
    <property type="match status" value="1"/>
</dbReference>
<dbReference type="Gene3D" id="3.40.30.10">
    <property type="entry name" value="Glutaredoxin"/>
    <property type="match status" value="1"/>
</dbReference>
<keyword evidence="5" id="KW-0676">Redox-active center</keyword>
<evidence type="ECO:0000313" key="10">
    <source>
        <dbReference type="Proteomes" id="UP000318571"/>
    </source>
</evidence>
<evidence type="ECO:0000256" key="7">
    <source>
        <dbReference type="ARBA" id="ARBA00076083"/>
    </source>
</evidence>
<keyword evidence="3" id="KW-0408">Iron</keyword>
<dbReference type="Pfam" id="PF00462">
    <property type="entry name" value="Glutaredoxin"/>
    <property type="match status" value="1"/>
</dbReference>
<keyword evidence="4" id="KW-0411">Iron-sulfur</keyword>
<name>A0A553P3G2_TIGCA</name>
<feature type="domain" description="Glutaredoxin" evidence="8">
    <location>
        <begin position="42"/>
        <end position="106"/>
    </location>
</feature>
<evidence type="ECO:0000259" key="8">
    <source>
        <dbReference type="Pfam" id="PF00462"/>
    </source>
</evidence>
<reference evidence="9 10" key="1">
    <citation type="journal article" date="2018" name="Nat. Ecol. Evol.">
        <title>Genomic signatures of mitonuclear coevolution across populations of Tigriopus californicus.</title>
        <authorList>
            <person name="Barreto F.S."/>
            <person name="Watson E.T."/>
            <person name="Lima T.G."/>
            <person name="Willett C.S."/>
            <person name="Edmands S."/>
            <person name="Li W."/>
            <person name="Burton R.S."/>
        </authorList>
    </citation>
    <scope>NUCLEOTIDE SEQUENCE [LARGE SCALE GENOMIC DNA]</scope>
    <source>
        <strain evidence="9 10">San Diego</strain>
    </source>
</reference>
<evidence type="ECO:0000256" key="4">
    <source>
        <dbReference type="ARBA" id="ARBA00023014"/>
    </source>
</evidence>
<dbReference type="InterPro" id="IPR004480">
    <property type="entry name" value="Monothiol_GRX-rel"/>
</dbReference>
<dbReference type="SUPFAM" id="SSF52833">
    <property type="entry name" value="Thioredoxin-like"/>
    <property type="match status" value="1"/>
</dbReference>
<dbReference type="GO" id="GO:0051537">
    <property type="term" value="F:2 iron, 2 sulfur cluster binding"/>
    <property type="evidence" value="ECO:0007669"/>
    <property type="project" value="UniProtKB-KW"/>
</dbReference>
<dbReference type="Proteomes" id="UP000318571">
    <property type="component" value="Chromosome 7"/>
</dbReference>
<gene>
    <name evidence="9" type="ORF">TCAL_14899</name>
</gene>
<protein>
    <recommendedName>
        <fullName evidence="6">Glutaredoxin-related protein 5, mitochondrial</fullName>
    </recommendedName>
    <alternativeName>
        <fullName evidence="7">Monothiol glutaredoxin-5</fullName>
    </alternativeName>
</protein>
<accession>A0A553P3G2</accession>
<dbReference type="OMA" id="TKLMPQC"/>
<dbReference type="OrthoDB" id="415696at2759"/>